<evidence type="ECO:0000256" key="2">
    <source>
        <dbReference type="ARBA" id="ARBA00022553"/>
    </source>
</evidence>
<dbReference type="GO" id="GO:0000160">
    <property type="term" value="P:phosphorelay signal transduction system"/>
    <property type="evidence" value="ECO:0007669"/>
    <property type="project" value="InterPro"/>
</dbReference>
<dbReference type="HOGENOM" id="CLU_000445_90_1_9"/>
<keyword evidence="3" id="KW-0805">Transcription regulation</keyword>
<evidence type="ECO:0000313" key="10">
    <source>
        <dbReference type="EMBL" id="EHQ88676.1"/>
    </source>
</evidence>
<dbReference type="PANTHER" id="PTHR43214:SF41">
    <property type="entry name" value="NITRATE_NITRITE RESPONSE REGULATOR PROTEIN NARP"/>
    <property type="match status" value="1"/>
</dbReference>
<protein>
    <recommendedName>
        <fullName evidence="1">Stage 0 sporulation protein A homolog</fullName>
    </recommendedName>
</protein>
<sequence length="215" mass="23966">MTRQIRLFLVDDHSVLRSGLKMILNSQKDMVVIGEADSGSAAIAKIKQINPDIVLLDISMPKMSGLEALEKLSKVSSAKILMLTMHADEKYLQEALKAGASGYVLKQAADTELLQAIRDIAQGEIYLDSNLAQNLVKSIYSPRKESNSSDSNLTEREKEVLRYIALGYTNKEIGESLLVSVKTVETHKARIMEKLQCHKRSELVRYALEHGYIST</sequence>
<dbReference type="eggNOG" id="COG2197">
    <property type="taxonomic scope" value="Bacteria"/>
</dbReference>
<dbReference type="InterPro" id="IPR000792">
    <property type="entry name" value="Tscrpt_reg_LuxR_C"/>
</dbReference>
<comment type="function">
    <text evidence="6">May play the central regulatory role in sporulation. It may be an element of the effector pathway responsible for the activation of sporulation genes in response to nutritional stress. Spo0A may act in concert with spo0H (a sigma factor) to control the expression of some genes that are critical to the sporulation process.</text>
</comment>
<feature type="domain" description="HTH luxR-type" evidence="8">
    <location>
        <begin position="146"/>
        <end position="211"/>
    </location>
</feature>
<dbReference type="InterPro" id="IPR039420">
    <property type="entry name" value="WalR-like"/>
</dbReference>
<evidence type="ECO:0000256" key="1">
    <source>
        <dbReference type="ARBA" id="ARBA00018672"/>
    </source>
</evidence>
<dbReference type="Pfam" id="PF00196">
    <property type="entry name" value="GerE"/>
    <property type="match status" value="1"/>
</dbReference>
<evidence type="ECO:0000259" key="8">
    <source>
        <dbReference type="PROSITE" id="PS50043"/>
    </source>
</evidence>
<evidence type="ECO:0000256" key="4">
    <source>
        <dbReference type="ARBA" id="ARBA00023125"/>
    </source>
</evidence>
<evidence type="ECO:0000259" key="9">
    <source>
        <dbReference type="PROSITE" id="PS50110"/>
    </source>
</evidence>
<dbReference type="Pfam" id="PF00072">
    <property type="entry name" value="Response_reg"/>
    <property type="match status" value="1"/>
</dbReference>
<proteinExistence type="predicted"/>
<dbReference type="GO" id="GO:0006355">
    <property type="term" value="P:regulation of DNA-templated transcription"/>
    <property type="evidence" value="ECO:0007669"/>
    <property type="project" value="InterPro"/>
</dbReference>
<dbReference type="Gene3D" id="3.40.50.2300">
    <property type="match status" value="1"/>
</dbReference>
<feature type="domain" description="Response regulatory" evidence="9">
    <location>
        <begin position="6"/>
        <end position="121"/>
    </location>
</feature>
<dbReference type="CDD" id="cd17535">
    <property type="entry name" value="REC_NarL-like"/>
    <property type="match status" value="1"/>
</dbReference>
<keyword evidence="5" id="KW-0804">Transcription</keyword>
<dbReference type="AlphaFoldDB" id="H5Y2I5"/>
<evidence type="ECO:0000256" key="7">
    <source>
        <dbReference type="PROSITE-ProRule" id="PRU00169"/>
    </source>
</evidence>
<evidence type="ECO:0000256" key="6">
    <source>
        <dbReference type="ARBA" id="ARBA00024867"/>
    </source>
</evidence>
<dbReference type="Proteomes" id="UP000005104">
    <property type="component" value="Chromosome"/>
</dbReference>
<dbReference type="OrthoDB" id="9779069at2"/>
<dbReference type="EMBL" id="CM001441">
    <property type="protein sequence ID" value="EHQ88676.1"/>
    <property type="molecule type" value="Genomic_DNA"/>
</dbReference>
<dbReference type="SUPFAM" id="SSF46894">
    <property type="entry name" value="C-terminal effector domain of the bipartite response regulators"/>
    <property type="match status" value="1"/>
</dbReference>
<dbReference type="SMART" id="SM00448">
    <property type="entry name" value="REC"/>
    <property type="match status" value="1"/>
</dbReference>
<dbReference type="PANTHER" id="PTHR43214">
    <property type="entry name" value="TWO-COMPONENT RESPONSE REGULATOR"/>
    <property type="match status" value="1"/>
</dbReference>
<dbReference type="PROSITE" id="PS50043">
    <property type="entry name" value="HTH_LUXR_2"/>
    <property type="match status" value="1"/>
</dbReference>
<keyword evidence="2 7" id="KW-0597">Phosphoprotein</keyword>
<dbReference type="PRINTS" id="PR00038">
    <property type="entry name" value="HTHLUXR"/>
</dbReference>
<dbReference type="InterPro" id="IPR016032">
    <property type="entry name" value="Sig_transdc_resp-reg_C-effctor"/>
</dbReference>
<keyword evidence="11" id="KW-1185">Reference proteome</keyword>
<dbReference type="PROSITE" id="PS00622">
    <property type="entry name" value="HTH_LUXR_1"/>
    <property type="match status" value="1"/>
</dbReference>
<dbReference type="CDD" id="cd06170">
    <property type="entry name" value="LuxR_C_like"/>
    <property type="match status" value="1"/>
</dbReference>
<name>H5Y2I5_9FIRM</name>
<dbReference type="InterPro" id="IPR001789">
    <property type="entry name" value="Sig_transdc_resp-reg_receiver"/>
</dbReference>
<dbReference type="SMART" id="SM00421">
    <property type="entry name" value="HTH_LUXR"/>
    <property type="match status" value="1"/>
</dbReference>
<feature type="modified residue" description="4-aspartylphosphate" evidence="7">
    <location>
        <position position="57"/>
    </location>
</feature>
<dbReference type="GO" id="GO:0003677">
    <property type="term" value="F:DNA binding"/>
    <property type="evidence" value="ECO:0007669"/>
    <property type="project" value="UniProtKB-KW"/>
</dbReference>
<evidence type="ECO:0000256" key="5">
    <source>
        <dbReference type="ARBA" id="ARBA00023163"/>
    </source>
</evidence>
<dbReference type="PROSITE" id="PS50110">
    <property type="entry name" value="RESPONSE_REGULATORY"/>
    <property type="match status" value="1"/>
</dbReference>
<dbReference type="InterPro" id="IPR058245">
    <property type="entry name" value="NreC/VraR/RcsB-like_REC"/>
</dbReference>
<gene>
    <name evidence="10" type="ORF">DesyoDRAFT_1533</name>
</gene>
<organism evidence="10 11">
    <name type="scientific">Desulfosporosinus youngiae DSM 17734</name>
    <dbReference type="NCBI Taxonomy" id="768710"/>
    <lineage>
        <taxon>Bacteria</taxon>
        <taxon>Bacillati</taxon>
        <taxon>Bacillota</taxon>
        <taxon>Clostridia</taxon>
        <taxon>Eubacteriales</taxon>
        <taxon>Desulfitobacteriaceae</taxon>
        <taxon>Desulfosporosinus</taxon>
    </lineage>
</organism>
<dbReference type="RefSeq" id="WP_007781363.1">
    <property type="nucleotide sequence ID" value="NZ_CM001441.1"/>
</dbReference>
<reference evidence="10 11" key="1">
    <citation type="submission" date="2011-11" db="EMBL/GenBank/DDBJ databases">
        <title>The Noncontiguous Finished genome of Desulfosporosinus youngiae DSM 17734.</title>
        <authorList>
            <consortium name="US DOE Joint Genome Institute (JGI-PGF)"/>
            <person name="Lucas S."/>
            <person name="Han J."/>
            <person name="Lapidus A."/>
            <person name="Cheng J.-F."/>
            <person name="Goodwin L."/>
            <person name="Pitluck S."/>
            <person name="Peters L."/>
            <person name="Ovchinnikova G."/>
            <person name="Lu M."/>
            <person name="Land M.L."/>
            <person name="Hauser L."/>
            <person name="Pester M."/>
            <person name="Spring S."/>
            <person name="Ollivier B."/>
            <person name="Rattei T."/>
            <person name="Klenk H.-P."/>
            <person name="Wagner M."/>
            <person name="Loy A."/>
            <person name="Woyke T.J."/>
        </authorList>
    </citation>
    <scope>NUCLEOTIDE SEQUENCE [LARGE SCALE GENOMIC DNA]</scope>
    <source>
        <strain evidence="10 11">DSM 17734</strain>
    </source>
</reference>
<accession>H5Y2I5</accession>
<dbReference type="InterPro" id="IPR011006">
    <property type="entry name" value="CheY-like_superfamily"/>
</dbReference>
<dbReference type="STRING" id="768710.DesyoDRAFT_1533"/>
<dbReference type="SUPFAM" id="SSF52172">
    <property type="entry name" value="CheY-like"/>
    <property type="match status" value="1"/>
</dbReference>
<evidence type="ECO:0000313" key="11">
    <source>
        <dbReference type="Proteomes" id="UP000005104"/>
    </source>
</evidence>
<evidence type="ECO:0000256" key="3">
    <source>
        <dbReference type="ARBA" id="ARBA00023015"/>
    </source>
</evidence>
<keyword evidence="4 10" id="KW-0238">DNA-binding</keyword>